<keyword evidence="2" id="KW-1185">Reference proteome</keyword>
<reference evidence="1 2" key="1">
    <citation type="journal article" date="2020" name="Cell">
        <title>Large-Scale Comparative Analyses of Tick Genomes Elucidate Their Genetic Diversity and Vector Capacities.</title>
        <authorList>
            <consortium name="Tick Genome and Microbiome Consortium (TIGMIC)"/>
            <person name="Jia N."/>
            <person name="Wang J."/>
            <person name="Shi W."/>
            <person name="Du L."/>
            <person name="Sun Y."/>
            <person name="Zhan W."/>
            <person name="Jiang J.F."/>
            <person name="Wang Q."/>
            <person name="Zhang B."/>
            <person name="Ji P."/>
            <person name="Bell-Sakyi L."/>
            <person name="Cui X.M."/>
            <person name="Yuan T.T."/>
            <person name="Jiang B.G."/>
            <person name="Yang W.F."/>
            <person name="Lam T.T."/>
            <person name="Chang Q.C."/>
            <person name="Ding S.J."/>
            <person name="Wang X.J."/>
            <person name="Zhu J.G."/>
            <person name="Ruan X.D."/>
            <person name="Zhao L."/>
            <person name="Wei J.T."/>
            <person name="Ye R.Z."/>
            <person name="Que T.C."/>
            <person name="Du C.H."/>
            <person name="Zhou Y.H."/>
            <person name="Cheng J.X."/>
            <person name="Dai P.F."/>
            <person name="Guo W.B."/>
            <person name="Han X.H."/>
            <person name="Huang E.J."/>
            <person name="Li L.F."/>
            <person name="Wei W."/>
            <person name="Gao Y.C."/>
            <person name="Liu J.Z."/>
            <person name="Shao H.Z."/>
            <person name="Wang X."/>
            <person name="Wang C.C."/>
            <person name="Yang T.C."/>
            <person name="Huo Q.B."/>
            <person name="Li W."/>
            <person name="Chen H.Y."/>
            <person name="Chen S.E."/>
            <person name="Zhou L.G."/>
            <person name="Ni X.B."/>
            <person name="Tian J.H."/>
            <person name="Sheng Y."/>
            <person name="Liu T."/>
            <person name="Pan Y.S."/>
            <person name="Xia L.Y."/>
            <person name="Li J."/>
            <person name="Zhao F."/>
            <person name="Cao W.C."/>
        </authorList>
    </citation>
    <scope>NUCLEOTIDE SEQUENCE [LARGE SCALE GENOMIC DNA]</scope>
    <source>
        <strain evidence="1">Iper-2018</strain>
    </source>
</reference>
<organism evidence="1 2">
    <name type="scientific">Ixodes persulcatus</name>
    <name type="common">Taiga tick</name>
    <dbReference type="NCBI Taxonomy" id="34615"/>
    <lineage>
        <taxon>Eukaryota</taxon>
        <taxon>Metazoa</taxon>
        <taxon>Ecdysozoa</taxon>
        <taxon>Arthropoda</taxon>
        <taxon>Chelicerata</taxon>
        <taxon>Arachnida</taxon>
        <taxon>Acari</taxon>
        <taxon>Parasitiformes</taxon>
        <taxon>Ixodida</taxon>
        <taxon>Ixodoidea</taxon>
        <taxon>Ixodidae</taxon>
        <taxon>Ixodinae</taxon>
        <taxon>Ixodes</taxon>
    </lineage>
</organism>
<dbReference type="EMBL" id="JABSTQ010011171">
    <property type="protein sequence ID" value="KAG0414520.1"/>
    <property type="molecule type" value="Genomic_DNA"/>
</dbReference>
<accession>A0AC60P527</accession>
<dbReference type="Proteomes" id="UP000805193">
    <property type="component" value="Unassembled WGS sequence"/>
</dbReference>
<evidence type="ECO:0000313" key="1">
    <source>
        <dbReference type="EMBL" id="KAG0414520.1"/>
    </source>
</evidence>
<evidence type="ECO:0000313" key="2">
    <source>
        <dbReference type="Proteomes" id="UP000805193"/>
    </source>
</evidence>
<comment type="caution">
    <text evidence="1">The sequence shown here is derived from an EMBL/GenBank/DDBJ whole genome shotgun (WGS) entry which is preliminary data.</text>
</comment>
<proteinExistence type="predicted"/>
<gene>
    <name evidence="1" type="ORF">HPB47_008322</name>
</gene>
<protein>
    <submittedName>
        <fullName evidence="1">Uncharacterized protein</fullName>
    </submittedName>
</protein>
<sequence length="228" mass="24870">MHRLRCPGASVAAAALTAMGASAALTVSISRLGTVATMSKAWVEYAKRHDLMDKPAARLYASYYVCSDHFTVHDFMDPGRTRLTKTAVPSVRPQEHWQSVICRGLDFLERTLESQRAMPAGSNANPSVFLEIVLTTPTGKRRSDTKAFSMQQANASPYPSPSNITGHPTQQVMNEPTPTRSMGNALQGQPEHFQSSHAVEILRWQASEAKEKRGSEGSSTRNAADPEA</sequence>
<name>A0AC60P527_IXOPE</name>